<keyword evidence="1" id="KW-0812">Transmembrane</keyword>
<feature type="transmembrane region" description="Helical" evidence="1">
    <location>
        <begin position="7"/>
        <end position="25"/>
    </location>
</feature>
<name>A0A327ZWT7_9STAP</name>
<dbReference type="AlphaFoldDB" id="A0A327ZWT7"/>
<evidence type="ECO:0000313" key="3">
    <source>
        <dbReference type="Proteomes" id="UP000249808"/>
    </source>
</evidence>
<dbReference type="EMBL" id="PZJH01000001">
    <property type="protein sequence ID" value="RAK46813.1"/>
    <property type="molecule type" value="Genomic_DNA"/>
</dbReference>
<protein>
    <submittedName>
        <fullName evidence="2">Uncharacterized protein</fullName>
    </submittedName>
</protein>
<dbReference type="RefSeq" id="WP_111715091.1">
    <property type="nucleotide sequence ID" value="NZ_CP073819.1"/>
</dbReference>
<keyword evidence="1" id="KW-0472">Membrane</keyword>
<proteinExistence type="predicted"/>
<dbReference type="Proteomes" id="UP000249808">
    <property type="component" value="Unassembled WGS sequence"/>
</dbReference>
<keyword evidence="3" id="KW-1185">Reference proteome</keyword>
<sequence>MNFGDKLFILFLNACWMFFIYYLVRIHDNEFLNYLPFIIPASLIVICFIMLFQLRDETTKDVKVREFDEEK</sequence>
<comment type="caution">
    <text evidence="2">The sequence shown here is derived from an EMBL/GenBank/DDBJ whole genome shotgun (WGS) entry which is preliminary data.</text>
</comment>
<evidence type="ECO:0000256" key="1">
    <source>
        <dbReference type="SAM" id="Phobius"/>
    </source>
</evidence>
<accession>A0A327ZWT7</accession>
<reference evidence="2 3" key="1">
    <citation type="journal article" date="2018" name="Front. Microbiol.">
        <title>Description and Comparative Genomics of Macrococcus caseolyticus subsp. hominis subsp. nov., Macrococcus goetzii sp. nov., Macrococcus epidermidis sp. nov., and Macrococcus bohemicus sp. nov., Novel Macrococci From Human Clinical Material With Virulence Potential and Suspected Uptake of Foreign DNA by Natural Transformation.</title>
        <authorList>
            <person name="Maslanova I."/>
            <person name="Wertheimer Z."/>
            <person name="Sedlacek I."/>
            <person name="Svec P."/>
            <person name="Indrakova A."/>
            <person name="Kovarovic V."/>
            <person name="Schumann P."/>
            <person name="Sproer C."/>
            <person name="Kralova S."/>
            <person name="Sedo O."/>
            <person name="Kristofova L."/>
            <person name="Vrbovska V."/>
            <person name="Fuzik T."/>
            <person name="Petras P."/>
            <person name="Zdrahal Z."/>
            <person name="Ruzickova V."/>
            <person name="Doskar J."/>
            <person name="Pantucek R."/>
        </authorList>
    </citation>
    <scope>NUCLEOTIDE SEQUENCE [LARGE SCALE GENOMIC DNA]</scope>
    <source>
        <strain evidence="2 3">01/688</strain>
    </source>
</reference>
<keyword evidence="1" id="KW-1133">Transmembrane helix</keyword>
<organism evidence="2 3">
    <name type="scientific">Macrococcus epidermidis</name>
    <dbReference type="NCBI Taxonomy" id="1902580"/>
    <lineage>
        <taxon>Bacteria</taxon>
        <taxon>Bacillati</taxon>
        <taxon>Bacillota</taxon>
        <taxon>Bacilli</taxon>
        <taxon>Bacillales</taxon>
        <taxon>Staphylococcaceae</taxon>
        <taxon>Macrococcus</taxon>
    </lineage>
</organism>
<evidence type="ECO:0000313" key="2">
    <source>
        <dbReference type="EMBL" id="RAK46813.1"/>
    </source>
</evidence>
<feature type="transmembrane region" description="Helical" evidence="1">
    <location>
        <begin position="31"/>
        <end position="52"/>
    </location>
</feature>
<gene>
    <name evidence="2" type="ORF">BHU61_04965</name>
</gene>